<dbReference type="RefSeq" id="WP_381506527.1">
    <property type="nucleotide sequence ID" value="NZ_JBHUOM010000023.1"/>
</dbReference>
<dbReference type="PANTHER" id="PTHR39337:SF1">
    <property type="entry name" value="BLR5642 PROTEIN"/>
    <property type="match status" value="1"/>
</dbReference>
<keyword evidence="2" id="KW-1185">Reference proteome</keyword>
<gene>
    <name evidence="1" type="ORF">ACFS25_25095</name>
</gene>
<accession>A0ABW6AP07</accession>
<evidence type="ECO:0000313" key="2">
    <source>
        <dbReference type="Proteomes" id="UP001597512"/>
    </source>
</evidence>
<protein>
    <submittedName>
        <fullName evidence="1">DUF488 family protein</fullName>
    </submittedName>
</protein>
<proteinExistence type="predicted"/>
<name>A0ABW6AP07_9BACT</name>
<evidence type="ECO:0000313" key="1">
    <source>
        <dbReference type="EMBL" id="MFD2937082.1"/>
    </source>
</evidence>
<comment type="caution">
    <text evidence="1">The sequence shown here is derived from an EMBL/GenBank/DDBJ whole genome shotgun (WGS) entry which is preliminary data.</text>
</comment>
<sequence length="294" mass="34405">MYYRRKILLALLDSFGGSVGKIDLQKLLLLFTKFQSKPAFDFVPHRFGCYSFQSRLDMRALKTYKLIDDTPQSWLLTSKDDYTGMLTQSDRDHLNYIKRQYSSYSSDELIKETYLRYPYYATRSELGARLLNDVQWEAINKIRPNKQHTALYTIGYEGVSIEAYFNKLLLNNIRVLCDVRRNPISQKAGFSKSDLRHICEALSIQYIHKPELGIPSDQRQQLNTQQDYNTLFAQYSKNHLPENSQSIFEIYRLVQTNQRVALTCFEASYCQCHRSQVANAVLNLPECEFDLIHI</sequence>
<dbReference type="Pfam" id="PF04343">
    <property type="entry name" value="DUF488"/>
    <property type="match status" value="1"/>
</dbReference>
<organism evidence="1 2">
    <name type="scientific">Spirosoma flavum</name>
    <dbReference type="NCBI Taxonomy" id="2048557"/>
    <lineage>
        <taxon>Bacteria</taxon>
        <taxon>Pseudomonadati</taxon>
        <taxon>Bacteroidota</taxon>
        <taxon>Cytophagia</taxon>
        <taxon>Cytophagales</taxon>
        <taxon>Cytophagaceae</taxon>
        <taxon>Spirosoma</taxon>
    </lineage>
</organism>
<reference evidence="2" key="1">
    <citation type="journal article" date="2019" name="Int. J. Syst. Evol. Microbiol.">
        <title>The Global Catalogue of Microorganisms (GCM) 10K type strain sequencing project: providing services to taxonomists for standard genome sequencing and annotation.</title>
        <authorList>
            <consortium name="The Broad Institute Genomics Platform"/>
            <consortium name="The Broad Institute Genome Sequencing Center for Infectious Disease"/>
            <person name="Wu L."/>
            <person name="Ma J."/>
        </authorList>
    </citation>
    <scope>NUCLEOTIDE SEQUENCE [LARGE SCALE GENOMIC DNA]</scope>
    <source>
        <strain evidence="2">KCTC 52490</strain>
    </source>
</reference>
<dbReference type="PANTHER" id="PTHR39337">
    <property type="entry name" value="BLR5642 PROTEIN"/>
    <property type="match status" value="1"/>
</dbReference>
<dbReference type="EMBL" id="JBHUOM010000023">
    <property type="protein sequence ID" value="MFD2937082.1"/>
    <property type="molecule type" value="Genomic_DNA"/>
</dbReference>
<dbReference type="Proteomes" id="UP001597512">
    <property type="component" value="Unassembled WGS sequence"/>
</dbReference>
<dbReference type="InterPro" id="IPR007438">
    <property type="entry name" value="DUF488"/>
</dbReference>